<keyword evidence="1" id="KW-0175">Coiled coil</keyword>
<sequence>MSHQNDQANLCTLRILRVNLTHLRQALQSSLEQIMVLLNPPTSPAGVNDVSALTDAKERSPTLTPLAYEDSTDSCWANRSCSHQSVSPEQLSLQHREREAIETFTHKVLHLVISLKQEQARHAEQVLEAQKKSLDNLESLHQKHAEELTPLLNIVKKAEALQARLEEKTIALDQIRSEKESWKKEMAAQLASSLRAEMKLKYGRSGCKWSSHSSTSINELFELVKELRDKLWDLRLENNFLRSRLLHKNYYKNTYSDVISNGMESSSIRRTQAAE</sequence>
<feature type="coiled-coil region" evidence="1">
    <location>
        <begin position="217"/>
        <end position="244"/>
    </location>
</feature>
<keyword evidence="3" id="KW-1185">Reference proteome</keyword>
<evidence type="ECO:0000313" key="3">
    <source>
        <dbReference type="Proteomes" id="UP000275846"/>
    </source>
</evidence>
<dbReference type="AlphaFoldDB" id="A0A183SFI2"/>
<accession>A0A183SFI2</accession>
<gene>
    <name evidence="2" type="ORF">SSLN_LOCUS2980</name>
</gene>
<feature type="coiled-coil region" evidence="1">
    <location>
        <begin position="120"/>
        <end position="185"/>
    </location>
</feature>
<evidence type="ECO:0000256" key="1">
    <source>
        <dbReference type="SAM" id="Coils"/>
    </source>
</evidence>
<dbReference type="EMBL" id="UYSU01032393">
    <property type="protein sequence ID" value="VDL89365.1"/>
    <property type="molecule type" value="Genomic_DNA"/>
</dbReference>
<reference evidence="2 3" key="2">
    <citation type="submission" date="2018-11" db="EMBL/GenBank/DDBJ databases">
        <authorList>
            <consortium name="Pathogen Informatics"/>
        </authorList>
    </citation>
    <scope>NUCLEOTIDE SEQUENCE [LARGE SCALE GENOMIC DNA]</scope>
    <source>
        <strain evidence="2 3">NST_G2</strain>
    </source>
</reference>
<evidence type="ECO:0000313" key="2">
    <source>
        <dbReference type="EMBL" id="VDL89365.1"/>
    </source>
</evidence>
<name>A0A183SFI2_SCHSO</name>
<organism evidence="4">
    <name type="scientific">Schistocephalus solidus</name>
    <name type="common">Tapeworm</name>
    <dbReference type="NCBI Taxonomy" id="70667"/>
    <lineage>
        <taxon>Eukaryota</taxon>
        <taxon>Metazoa</taxon>
        <taxon>Spiralia</taxon>
        <taxon>Lophotrochozoa</taxon>
        <taxon>Platyhelminthes</taxon>
        <taxon>Cestoda</taxon>
        <taxon>Eucestoda</taxon>
        <taxon>Diphyllobothriidea</taxon>
        <taxon>Diphyllobothriidae</taxon>
        <taxon>Schistocephalus</taxon>
    </lineage>
</organism>
<reference evidence="4" key="1">
    <citation type="submission" date="2016-06" db="UniProtKB">
        <authorList>
            <consortium name="WormBaseParasite"/>
        </authorList>
    </citation>
    <scope>IDENTIFICATION</scope>
</reference>
<evidence type="ECO:0000313" key="4">
    <source>
        <dbReference type="WBParaSite" id="SSLN_0000308001-mRNA-1"/>
    </source>
</evidence>
<proteinExistence type="predicted"/>
<dbReference type="Proteomes" id="UP000275846">
    <property type="component" value="Unassembled WGS sequence"/>
</dbReference>
<dbReference type="WBParaSite" id="SSLN_0000308001-mRNA-1">
    <property type="protein sequence ID" value="SSLN_0000308001-mRNA-1"/>
    <property type="gene ID" value="SSLN_0000308001"/>
</dbReference>
<protein>
    <submittedName>
        <fullName evidence="4">CCDC92 domain-containing protein</fullName>
    </submittedName>
</protein>